<name>A0AAU6S863_9MICO</name>
<keyword evidence="2" id="KW-0472">Membrane</keyword>
<reference evidence="3" key="1">
    <citation type="submission" date="2024-04" db="EMBL/GenBank/DDBJ databases">
        <authorList>
            <person name="Roder T."/>
            <person name="Oberhansli S."/>
            <person name="Kreuzer M."/>
        </authorList>
    </citation>
    <scope>NUCLEOTIDE SEQUENCE</scope>
    <source>
        <strain evidence="3">LWS13-1.2</strain>
    </source>
</reference>
<evidence type="ECO:0000256" key="1">
    <source>
        <dbReference type="SAM" id="MobiDB-lite"/>
    </source>
</evidence>
<evidence type="ECO:0000256" key="2">
    <source>
        <dbReference type="SAM" id="Phobius"/>
    </source>
</evidence>
<dbReference type="EMBL" id="CP151632">
    <property type="protein sequence ID" value="WZO33092.1"/>
    <property type="molecule type" value="Genomic_DNA"/>
</dbReference>
<feature type="transmembrane region" description="Helical" evidence="2">
    <location>
        <begin position="12"/>
        <end position="30"/>
    </location>
</feature>
<protein>
    <submittedName>
        <fullName evidence="3">Dinucleotide-utilizing enzyme</fullName>
    </submittedName>
</protein>
<keyword evidence="2" id="KW-0812">Transmembrane</keyword>
<feature type="compositionally biased region" description="Low complexity" evidence="1">
    <location>
        <begin position="106"/>
        <end position="121"/>
    </location>
</feature>
<organism evidence="3">
    <name type="scientific">Microbacterium sp. LWS13-1.2</name>
    <dbReference type="NCBI Taxonomy" id="3135264"/>
    <lineage>
        <taxon>Bacteria</taxon>
        <taxon>Bacillati</taxon>
        <taxon>Actinomycetota</taxon>
        <taxon>Actinomycetes</taxon>
        <taxon>Micrococcales</taxon>
        <taxon>Microbacteriaceae</taxon>
        <taxon>Microbacterium</taxon>
    </lineage>
</organism>
<feature type="transmembrane region" description="Helical" evidence="2">
    <location>
        <begin position="61"/>
        <end position="82"/>
    </location>
</feature>
<dbReference type="AlphaFoldDB" id="A0AAU6S863"/>
<dbReference type="RefSeq" id="WP_349427673.1">
    <property type="nucleotide sequence ID" value="NZ_CP151632.1"/>
</dbReference>
<gene>
    <name evidence="3" type="ORF">MRBLWS13_000708</name>
</gene>
<proteinExistence type="predicted"/>
<evidence type="ECO:0000313" key="3">
    <source>
        <dbReference type="EMBL" id="WZO33092.1"/>
    </source>
</evidence>
<sequence length="138" mass="14033">MSTRPRLIQSIPFWGLVVVSLATVAGGWFITTDKIASMTTTLTDGTATGVDVYVGQSVAQLGGILIGAGIVGILLALGIAAISTLRPQAPVEVVEPIDWDSEAETAADAPRPTEPAAADAEPAVDAEPVDAEAPVAAR</sequence>
<feature type="region of interest" description="Disordered" evidence="1">
    <location>
        <begin position="97"/>
        <end position="138"/>
    </location>
</feature>
<accession>A0AAU6S863</accession>
<keyword evidence="2" id="KW-1133">Transmembrane helix</keyword>